<dbReference type="Gene3D" id="3.40.50.1820">
    <property type="entry name" value="alpha/beta hydrolase"/>
    <property type="match status" value="1"/>
</dbReference>
<dbReference type="SUPFAM" id="SSF53474">
    <property type="entry name" value="alpha/beta-Hydrolases"/>
    <property type="match status" value="1"/>
</dbReference>
<dbReference type="InterPro" id="IPR029058">
    <property type="entry name" value="AB_hydrolase_fold"/>
</dbReference>
<comment type="caution">
    <text evidence="4">The sequence shown here is derived from an EMBL/GenBank/DDBJ whole genome shotgun (WGS) entry which is preliminary data.</text>
</comment>
<evidence type="ECO:0000313" key="5">
    <source>
        <dbReference type="Proteomes" id="UP000195011"/>
    </source>
</evidence>
<dbReference type="AlphaFoldDB" id="A0A251YIN7"/>
<protein>
    <submittedName>
        <fullName evidence="4">Putative hydrolase</fullName>
    </submittedName>
</protein>
<evidence type="ECO:0000256" key="2">
    <source>
        <dbReference type="ARBA" id="ARBA00022801"/>
    </source>
</evidence>
<dbReference type="Pfam" id="PF02230">
    <property type="entry name" value="Abhydrolase_2"/>
    <property type="match status" value="1"/>
</dbReference>
<comment type="similarity">
    <text evidence="1">Belongs to the AB hydrolase superfamily. AB hydrolase 2 family.</text>
</comment>
<sequence>MAAPDDPRVRASAAARPVDEDTVTALPLDPDAVLWSASAAELADRPLLLLLHGYGSHEGDLFGLSPYLPLAPVVASLRAPLPLQGGFAWFPIVPGSTGDPDPEAADAAAQGVLDWLDALPVRPRSVGLLGFSQGGATALQLLRLAPGRFSYAVQLSGFSVRGEHAGDAANAAAPTPVFWGRGTADQVIPDEAVARTSAWIGAHTDLTERIYEDLPHSVSAPELRDVSAFIREHAG</sequence>
<evidence type="ECO:0000259" key="3">
    <source>
        <dbReference type="Pfam" id="PF02230"/>
    </source>
</evidence>
<dbReference type="GO" id="GO:0016787">
    <property type="term" value="F:hydrolase activity"/>
    <property type="evidence" value="ECO:0007669"/>
    <property type="project" value="UniProtKB-KW"/>
</dbReference>
<dbReference type="PANTHER" id="PTHR10655:SF17">
    <property type="entry name" value="LYSOPHOSPHOLIPASE-LIKE PROTEIN 1"/>
    <property type="match status" value="1"/>
</dbReference>
<proteinExistence type="inferred from homology"/>
<reference evidence="4 5" key="1">
    <citation type="submission" date="2016-08" db="EMBL/GenBank/DDBJ databases">
        <title>Genome sequence of Clavibacter michiganensis spp strain CFBP8017.</title>
        <authorList>
            <person name="Thapa S.P."/>
            <person name="Coaker G."/>
            <person name="Jacques M.-A."/>
        </authorList>
    </citation>
    <scope>NUCLEOTIDE SEQUENCE [LARGE SCALE GENOMIC DNA]</scope>
    <source>
        <strain evidence="4">CFBP8017</strain>
    </source>
</reference>
<evidence type="ECO:0000256" key="1">
    <source>
        <dbReference type="ARBA" id="ARBA00006499"/>
    </source>
</evidence>
<accession>A0A251YIN7</accession>
<feature type="domain" description="Phospholipase/carboxylesterase/thioesterase" evidence="3">
    <location>
        <begin position="41"/>
        <end position="233"/>
    </location>
</feature>
<dbReference type="Proteomes" id="UP000195011">
    <property type="component" value="Unassembled WGS sequence"/>
</dbReference>
<name>A0A251YIN7_9MICO</name>
<dbReference type="EMBL" id="MDJY01000034">
    <property type="protein sequence ID" value="OUE24096.1"/>
    <property type="molecule type" value="Genomic_DNA"/>
</dbReference>
<keyword evidence="2 4" id="KW-0378">Hydrolase</keyword>
<dbReference type="InterPro" id="IPR003140">
    <property type="entry name" value="PLipase/COase/thioEstase"/>
</dbReference>
<dbReference type="PANTHER" id="PTHR10655">
    <property type="entry name" value="LYSOPHOSPHOLIPASE-RELATED"/>
    <property type="match status" value="1"/>
</dbReference>
<gene>
    <name evidence="4" type="ORF">BFL36_06910</name>
</gene>
<organism evidence="4 5">
    <name type="scientific">Clavibacter michiganensis</name>
    <dbReference type="NCBI Taxonomy" id="28447"/>
    <lineage>
        <taxon>Bacteria</taxon>
        <taxon>Bacillati</taxon>
        <taxon>Actinomycetota</taxon>
        <taxon>Actinomycetes</taxon>
        <taxon>Micrococcales</taxon>
        <taxon>Microbacteriaceae</taxon>
        <taxon>Clavibacter</taxon>
    </lineage>
</organism>
<evidence type="ECO:0000313" key="4">
    <source>
        <dbReference type="EMBL" id="OUE24096.1"/>
    </source>
</evidence>
<dbReference type="InterPro" id="IPR050565">
    <property type="entry name" value="LYPA1-2/EST-like"/>
</dbReference>